<keyword evidence="1" id="KW-0472">Membrane</keyword>
<protein>
    <submittedName>
        <fullName evidence="2">Uncharacterized protein</fullName>
    </submittedName>
</protein>
<dbReference type="AlphaFoldDB" id="A0A448YUR0"/>
<evidence type="ECO:0000313" key="3">
    <source>
        <dbReference type="Proteomes" id="UP000291116"/>
    </source>
</evidence>
<dbReference type="Proteomes" id="UP000291116">
    <property type="component" value="Unassembled WGS sequence"/>
</dbReference>
<reference evidence="2 3" key="1">
    <citation type="submission" date="2019-01" db="EMBL/GenBank/DDBJ databases">
        <authorList>
            <person name="Ferrante I. M."/>
        </authorList>
    </citation>
    <scope>NUCLEOTIDE SEQUENCE [LARGE SCALE GENOMIC DNA]</scope>
    <source>
        <strain evidence="2 3">B856</strain>
    </source>
</reference>
<sequence length="88" mass="9419">MALYLDFGEDLNPWATSSLIIVFVIRYAIASTPLSTEDLAPELVGIFARASVLLLLFSLSFDAAFVSSQSSSMKQAASNKPITSKSSV</sequence>
<feature type="transmembrane region" description="Helical" evidence="1">
    <location>
        <begin position="12"/>
        <end position="34"/>
    </location>
</feature>
<keyword evidence="1" id="KW-1133">Transmembrane helix</keyword>
<evidence type="ECO:0000256" key="1">
    <source>
        <dbReference type="SAM" id="Phobius"/>
    </source>
</evidence>
<feature type="transmembrane region" description="Helical" evidence="1">
    <location>
        <begin position="46"/>
        <end position="66"/>
    </location>
</feature>
<organism evidence="2 3">
    <name type="scientific">Pseudo-nitzschia multistriata</name>
    <dbReference type="NCBI Taxonomy" id="183589"/>
    <lineage>
        <taxon>Eukaryota</taxon>
        <taxon>Sar</taxon>
        <taxon>Stramenopiles</taxon>
        <taxon>Ochrophyta</taxon>
        <taxon>Bacillariophyta</taxon>
        <taxon>Bacillariophyceae</taxon>
        <taxon>Bacillariophycidae</taxon>
        <taxon>Bacillariales</taxon>
        <taxon>Bacillariaceae</taxon>
        <taxon>Pseudo-nitzschia</taxon>
    </lineage>
</organism>
<keyword evidence="3" id="KW-1185">Reference proteome</keyword>
<keyword evidence="1" id="KW-0812">Transmembrane</keyword>
<dbReference type="EMBL" id="CAACVS010000002">
    <property type="protein sequence ID" value="VEU33511.1"/>
    <property type="molecule type" value="Genomic_DNA"/>
</dbReference>
<evidence type="ECO:0000313" key="2">
    <source>
        <dbReference type="EMBL" id="VEU33511.1"/>
    </source>
</evidence>
<name>A0A448YUR0_9STRA</name>
<gene>
    <name evidence="2" type="ORF">PSNMU_V1.4_AUG-EV-PASAV3_0000550</name>
</gene>
<proteinExistence type="predicted"/>
<accession>A0A448YUR0</accession>